<reference evidence="2 3" key="1">
    <citation type="submission" date="2019-03" db="EMBL/GenBank/DDBJ databases">
        <title>Draft genome sequences of novel Actinobacteria.</title>
        <authorList>
            <person name="Sahin N."/>
            <person name="Ay H."/>
            <person name="Saygin H."/>
        </authorList>
    </citation>
    <scope>NUCLEOTIDE SEQUENCE [LARGE SCALE GENOMIC DNA]</scope>
    <source>
        <strain evidence="2 3">5K138</strain>
    </source>
</reference>
<dbReference type="OrthoDB" id="4457504at2"/>
<dbReference type="EMBL" id="SMKZ01000002">
    <property type="protein sequence ID" value="TDE14937.1"/>
    <property type="molecule type" value="Genomic_DNA"/>
</dbReference>
<evidence type="ECO:0000313" key="3">
    <source>
        <dbReference type="Proteomes" id="UP000294739"/>
    </source>
</evidence>
<dbReference type="AlphaFoldDB" id="A0A4R5DN26"/>
<protein>
    <submittedName>
        <fullName evidence="2">NAD-dependent epimerase/dehydratase family protein</fullName>
    </submittedName>
</protein>
<gene>
    <name evidence="2" type="ORF">E1269_02110</name>
</gene>
<dbReference type="RefSeq" id="WP_131890563.1">
    <property type="nucleotide sequence ID" value="NZ_SMKZ01000002.1"/>
</dbReference>
<dbReference type="Gene3D" id="3.90.25.10">
    <property type="entry name" value="UDP-galactose 4-epimerase, domain 1"/>
    <property type="match status" value="1"/>
</dbReference>
<name>A0A4R5DN26_9ACTN</name>
<dbReference type="InterPro" id="IPR008030">
    <property type="entry name" value="NmrA-like"/>
</dbReference>
<dbReference type="InParanoid" id="A0A4R5DN26"/>
<comment type="caution">
    <text evidence="2">The sequence shown here is derived from an EMBL/GenBank/DDBJ whole genome shotgun (WGS) entry which is preliminary data.</text>
</comment>
<organism evidence="2 3">
    <name type="scientific">Jiangella asiatica</name>
    <dbReference type="NCBI Taxonomy" id="2530372"/>
    <lineage>
        <taxon>Bacteria</taxon>
        <taxon>Bacillati</taxon>
        <taxon>Actinomycetota</taxon>
        <taxon>Actinomycetes</taxon>
        <taxon>Jiangellales</taxon>
        <taxon>Jiangellaceae</taxon>
        <taxon>Jiangella</taxon>
    </lineage>
</organism>
<dbReference type="PANTHER" id="PTHR43162">
    <property type="match status" value="1"/>
</dbReference>
<evidence type="ECO:0000313" key="2">
    <source>
        <dbReference type="EMBL" id="TDE14937.1"/>
    </source>
</evidence>
<dbReference type="PANTHER" id="PTHR43162:SF1">
    <property type="entry name" value="PRESTALK A DIFFERENTIATION PROTEIN A"/>
    <property type="match status" value="1"/>
</dbReference>
<dbReference type="InterPro" id="IPR051604">
    <property type="entry name" value="Ergot_Alk_Oxidoreductase"/>
</dbReference>
<sequence length="294" mass="30647">MYAIIGATGHVGGATARELLAAGAPVRVVVRDEVNGQDWKTRGAEVAVADLADQEALSAAFAGCRGVFAMLPTSPTTTDAEQRRLADTLAAAVADRVAAAAAAGEPVTHVVMLSSVGADLADGTGPVRWLHHLEDRLRATGTVLTAIRSSHFQEKVEDVLGAAIDAGIYPVFGDVADMPTPLIATRDVGAVAAQSLLAPPSASEVVDLDGPHYTERQVAEKLGALLGTELRVVTIPRLGWISALTDAGLPAPLAAEIAELHLAGERGLLRPRGDRTRRCTTEIDQTLRDLVPSQ</sequence>
<accession>A0A4R5DN26</accession>
<dbReference type="InterPro" id="IPR036291">
    <property type="entry name" value="NAD(P)-bd_dom_sf"/>
</dbReference>
<dbReference type="Pfam" id="PF05368">
    <property type="entry name" value="NmrA"/>
    <property type="match status" value="1"/>
</dbReference>
<dbReference type="Gene3D" id="3.40.50.720">
    <property type="entry name" value="NAD(P)-binding Rossmann-like Domain"/>
    <property type="match status" value="1"/>
</dbReference>
<feature type="domain" description="NmrA-like" evidence="1">
    <location>
        <begin position="3"/>
        <end position="260"/>
    </location>
</feature>
<dbReference type="Proteomes" id="UP000294739">
    <property type="component" value="Unassembled WGS sequence"/>
</dbReference>
<dbReference type="SUPFAM" id="SSF51735">
    <property type="entry name" value="NAD(P)-binding Rossmann-fold domains"/>
    <property type="match status" value="1"/>
</dbReference>
<keyword evidence="3" id="KW-1185">Reference proteome</keyword>
<proteinExistence type="predicted"/>
<evidence type="ECO:0000259" key="1">
    <source>
        <dbReference type="Pfam" id="PF05368"/>
    </source>
</evidence>